<dbReference type="NCBIfam" id="TIGR01297">
    <property type="entry name" value="CDF"/>
    <property type="match status" value="1"/>
</dbReference>
<keyword evidence="4 7" id="KW-0812">Transmembrane</keyword>
<evidence type="ECO:0000256" key="1">
    <source>
        <dbReference type="ARBA" id="ARBA00004141"/>
    </source>
</evidence>
<name>A0A7C1E538_9CREN</name>
<evidence type="ECO:0000256" key="4">
    <source>
        <dbReference type="ARBA" id="ARBA00022692"/>
    </source>
</evidence>
<evidence type="ECO:0000259" key="9">
    <source>
        <dbReference type="Pfam" id="PF16916"/>
    </source>
</evidence>
<feature type="transmembrane region" description="Helical" evidence="7">
    <location>
        <begin position="82"/>
        <end position="101"/>
    </location>
</feature>
<keyword evidence="3" id="KW-0813">Transport</keyword>
<reference evidence="10" key="1">
    <citation type="journal article" date="2020" name="mSystems">
        <title>Genome- and Community-Level Interaction Insights into Carbon Utilization and Element Cycling Functions of Hydrothermarchaeota in Hydrothermal Sediment.</title>
        <authorList>
            <person name="Zhou Z."/>
            <person name="Liu Y."/>
            <person name="Xu W."/>
            <person name="Pan J."/>
            <person name="Luo Z.H."/>
            <person name="Li M."/>
        </authorList>
    </citation>
    <scope>NUCLEOTIDE SEQUENCE [LARGE SCALE GENOMIC DNA]</scope>
    <source>
        <strain evidence="10">SpSt-123</strain>
    </source>
</reference>
<gene>
    <name evidence="10" type="ORF">ENO04_05125</name>
</gene>
<dbReference type="Gene3D" id="3.30.70.1350">
    <property type="entry name" value="Cation efflux protein, cytoplasmic domain"/>
    <property type="match status" value="1"/>
</dbReference>
<dbReference type="SUPFAM" id="SSF161111">
    <property type="entry name" value="Cation efflux protein transmembrane domain-like"/>
    <property type="match status" value="1"/>
</dbReference>
<dbReference type="FunFam" id="1.20.1510.10:FF:000006">
    <property type="entry name" value="Divalent cation efflux transporter"/>
    <property type="match status" value="1"/>
</dbReference>
<dbReference type="InterPro" id="IPR002524">
    <property type="entry name" value="Cation_efflux"/>
</dbReference>
<evidence type="ECO:0000256" key="3">
    <source>
        <dbReference type="ARBA" id="ARBA00022448"/>
    </source>
</evidence>
<dbReference type="EMBL" id="DSDY01000156">
    <property type="protein sequence ID" value="HDS10974.1"/>
    <property type="molecule type" value="Genomic_DNA"/>
</dbReference>
<sequence length="294" mass="32898">MRFAYDKKSSAYFEGVLSIIVNIIVSGWKLFLGLTYQSVALMADAFHSLFDIVTSVVLIYGFYMVSKPPDKEHPYGHGRAELISTIIIGSLLLAVSFEFLIRSGNKLLSRQAVVFSNIVVYSLVIMAIIKELLAQVAYRLADKYSSDAIRADGYHHRSDAIATILLAIGILLGKSYWWLDGVLGLVISLYIMFISVSLIRETGDELLGRGASEEEEKIIKNIVTSVHEEVTDVHHIHLHKYGDHVELTLHVRVPKDTTVEEADRIAKLIENAVREKLGWEATVHVEGEKTKSKT</sequence>
<feature type="transmembrane region" description="Helical" evidence="7">
    <location>
        <begin position="12"/>
        <end position="32"/>
    </location>
</feature>
<accession>A0A7C1E538</accession>
<comment type="subcellular location">
    <subcellularLocation>
        <location evidence="1">Membrane</location>
        <topology evidence="1">Multi-pass membrane protein</topology>
    </subcellularLocation>
</comment>
<dbReference type="Pfam" id="PF16916">
    <property type="entry name" value="ZT_dimer"/>
    <property type="match status" value="1"/>
</dbReference>
<dbReference type="GO" id="GO:0008324">
    <property type="term" value="F:monoatomic cation transmembrane transporter activity"/>
    <property type="evidence" value="ECO:0007669"/>
    <property type="project" value="InterPro"/>
</dbReference>
<evidence type="ECO:0000256" key="5">
    <source>
        <dbReference type="ARBA" id="ARBA00022989"/>
    </source>
</evidence>
<dbReference type="PANTHER" id="PTHR43840">
    <property type="entry name" value="MITOCHONDRIAL METAL TRANSPORTER 1-RELATED"/>
    <property type="match status" value="1"/>
</dbReference>
<dbReference type="InterPro" id="IPR027470">
    <property type="entry name" value="Cation_efflux_CTD"/>
</dbReference>
<dbReference type="InterPro" id="IPR050291">
    <property type="entry name" value="CDF_Transporter"/>
</dbReference>
<keyword evidence="5 7" id="KW-1133">Transmembrane helix</keyword>
<dbReference type="InterPro" id="IPR027469">
    <property type="entry name" value="Cation_efflux_TMD_sf"/>
</dbReference>
<dbReference type="GO" id="GO:0016020">
    <property type="term" value="C:membrane"/>
    <property type="evidence" value="ECO:0007669"/>
    <property type="project" value="UniProtKB-SubCell"/>
</dbReference>
<dbReference type="PANTHER" id="PTHR43840:SF15">
    <property type="entry name" value="MITOCHONDRIAL METAL TRANSPORTER 1-RELATED"/>
    <property type="match status" value="1"/>
</dbReference>
<feature type="transmembrane region" description="Helical" evidence="7">
    <location>
        <begin position="113"/>
        <end position="133"/>
    </location>
</feature>
<feature type="domain" description="Cation efflux protein transmembrane" evidence="8">
    <location>
        <begin position="16"/>
        <end position="207"/>
    </location>
</feature>
<evidence type="ECO:0000256" key="2">
    <source>
        <dbReference type="ARBA" id="ARBA00008114"/>
    </source>
</evidence>
<dbReference type="SUPFAM" id="SSF160240">
    <property type="entry name" value="Cation efflux protein cytoplasmic domain-like"/>
    <property type="match status" value="1"/>
</dbReference>
<comment type="caution">
    <text evidence="10">The sequence shown here is derived from an EMBL/GenBank/DDBJ whole genome shotgun (WGS) entry which is preliminary data.</text>
</comment>
<dbReference type="AlphaFoldDB" id="A0A7C1E538"/>
<comment type="similarity">
    <text evidence="2">Belongs to the cation diffusion facilitator (CDF) transporter (TC 2.A.4) family.</text>
</comment>
<keyword evidence="6 7" id="KW-0472">Membrane</keyword>
<feature type="transmembrane region" description="Helical" evidence="7">
    <location>
        <begin position="38"/>
        <end position="62"/>
    </location>
</feature>
<evidence type="ECO:0000256" key="6">
    <source>
        <dbReference type="ARBA" id="ARBA00023136"/>
    </source>
</evidence>
<feature type="transmembrane region" description="Helical" evidence="7">
    <location>
        <begin position="178"/>
        <end position="199"/>
    </location>
</feature>
<feature type="domain" description="Cation efflux protein cytoplasmic" evidence="9">
    <location>
        <begin position="212"/>
        <end position="286"/>
    </location>
</feature>
<dbReference type="Gene3D" id="1.20.1510.10">
    <property type="entry name" value="Cation efflux protein transmembrane domain"/>
    <property type="match status" value="1"/>
</dbReference>
<dbReference type="InterPro" id="IPR058533">
    <property type="entry name" value="Cation_efflux_TM"/>
</dbReference>
<evidence type="ECO:0000259" key="8">
    <source>
        <dbReference type="Pfam" id="PF01545"/>
    </source>
</evidence>
<proteinExistence type="inferred from homology"/>
<evidence type="ECO:0000256" key="7">
    <source>
        <dbReference type="SAM" id="Phobius"/>
    </source>
</evidence>
<dbReference type="InterPro" id="IPR036837">
    <property type="entry name" value="Cation_efflux_CTD_sf"/>
</dbReference>
<organism evidence="10">
    <name type="scientific">Fervidicoccus fontis</name>
    <dbReference type="NCBI Taxonomy" id="683846"/>
    <lineage>
        <taxon>Archaea</taxon>
        <taxon>Thermoproteota</taxon>
        <taxon>Thermoprotei</taxon>
        <taxon>Fervidicoccales</taxon>
        <taxon>Fervidicoccaceae</taxon>
        <taxon>Fervidicoccus</taxon>
    </lineage>
</organism>
<evidence type="ECO:0000313" key="10">
    <source>
        <dbReference type="EMBL" id="HDS10974.1"/>
    </source>
</evidence>
<dbReference type="Pfam" id="PF01545">
    <property type="entry name" value="Cation_efflux"/>
    <property type="match status" value="1"/>
</dbReference>
<protein>
    <submittedName>
        <fullName evidence="10">Cation transporter</fullName>
    </submittedName>
</protein>